<dbReference type="InterPro" id="IPR004379">
    <property type="entry name" value="UDP-GALP_mutase"/>
</dbReference>
<proteinExistence type="inferred from homology"/>
<dbReference type="SUPFAM" id="SSF54373">
    <property type="entry name" value="FAD-linked reductases, C-terminal domain"/>
    <property type="match status" value="1"/>
</dbReference>
<dbReference type="NCBIfam" id="TIGR00031">
    <property type="entry name" value="UDP-GALP_mutase"/>
    <property type="match status" value="1"/>
</dbReference>
<name>A0A1H0HRI4_9HYPH</name>
<keyword evidence="3" id="KW-0285">Flavoprotein</keyword>
<dbReference type="Pfam" id="PF13450">
    <property type="entry name" value="NAD_binding_8"/>
    <property type="match status" value="1"/>
</dbReference>
<dbReference type="FunFam" id="3.40.50.720:FF:000397">
    <property type="entry name" value="UDP-galactopyranose mutase"/>
    <property type="match status" value="1"/>
</dbReference>
<keyword evidence="4" id="KW-0274">FAD</keyword>
<dbReference type="Pfam" id="PF03275">
    <property type="entry name" value="GLF"/>
    <property type="match status" value="1"/>
</dbReference>
<feature type="domain" description="UDP-galactopyranose mutase C-terminal" evidence="6">
    <location>
        <begin position="568"/>
        <end position="764"/>
    </location>
</feature>
<sequence>MTLEFPGAAGAPAARFGDALKAPHDEAPIICFSHLRWDFVTQRPQHLMRRFARDRKVFFFEEFIPCDHPLPFLEFHPFAQDGVIALRPRLPHWWSVEEREAGLAQLLAMLVETATTAAPVLWFYTPMMFAFAGEVDAAAVVYDCMDELTGFRFADPRLVELETRLIARADAVFTGGWSLFEAKRHRHGNIHPFPSAVDGAHFGAAREPGLAVPADQAGLPGPVLGFYGVIDERLDLDLLRDAAALRPGWSFVLLGPVAKIDPAELPRAANIHWLGAKGYGELPAYLAGWDVALMPFALNEATRFISPTKTPEYLAGGRPVVSTAITDVVRHYGALDGVRIARDAAGFVEACEAALALGRTGAWLQQADALLADISWDTTQHRMAAILGEAVLAARLAATRAANDEAPSMPAVGGAARRERFDALVVGAGFAGAVLAERLAAEAGQRVLVIDRRDHVAGNAFDHHDAAGVLVHRYGPHIFHTNSQRVVDYLSRFTEWRPYEHRVVASVGAQLLPIPINRTTLNTLYGLDLASDAEAERFLAQRAEPVAEIRTAEDVVVSAVGRELYETFFRGYTRKQWGLDPSQLDPSVTARVPTRTNTDDRYFLDRFQAMPAQGYTALFERMLAHPNITVRTGMDYRAVRDRVEVRHTVFTGPVDEFFDHRFGRLPYRSLAFRHETHERSQFQPVAVVNYPDGAVPHTRITEYKHLTGQRHPKTSISYEIPSDEGEPYYPVPREESRALYRRYEALANATPDVSFVGRLATYRYYNMDQVVAQALTTFDRMGRRPARSGIATSGAAAGPAI</sequence>
<gene>
    <name evidence="7" type="ORF">SAMN05192530_104246</name>
</gene>
<comment type="similarity">
    <text evidence="2">Belongs to the UDP-galactopyranose/dTDP-fucopyranose mutase family.</text>
</comment>
<dbReference type="GO" id="GO:0050660">
    <property type="term" value="F:flavin adenine dinucleotide binding"/>
    <property type="evidence" value="ECO:0007669"/>
    <property type="project" value="TreeGrafter"/>
</dbReference>
<dbReference type="Gene3D" id="3.40.50.720">
    <property type="entry name" value="NAD(P)-binding Rossmann-like Domain"/>
    <property type="match status" value="3"/>
</dbReference>
<dbReference type="PANTHER" id="PTHR21197:SF0">
    <property type="entry name" value="UDP-GALACTOPYRANOSE MUTASE"/>
    <property type="match status" value="1"/>
</dbReference>
<keyword evidence="5" id="KW-0413">Isomerase</keyword>
<evidence type="ECO:0000313" key="7">
    <source>
        <dbReference type="EMBL" id="SDO21815.1"/>
    </source>
</evidence>
<keyword evidence="8" id="KW-1185">Reference proteome</keyword>
<evidence type="ECO:0000259" key="6">
    <source>
        <dbReference type="Pfam" id="PF03275"/>
    </source>
</evidence>
<dbReference type="SUPFAM" id="SSF53756">
    <property type="entry name" value="UDP-Glycosyltransferase/glycogen phosphorylase"/>
    <property type="match status" value="1"/>
</dbReference>
<dbReference type="SUPFAM" id="SSF51971">
    <property type="entry name" value="Nucleotide-binding domain"/>
    <property type="match status" value="1"/>
</dbReference>
<dbReference type="CDD" id="cd04950">
    <property type="entry name" value="GT4_TuaH-like"/>
    <property type="match status" value="1"/>
</dbReference>
<dbReference type="GO" id="GO:0008767">
    <property type="term" value="F:UDP-galactopyranose mutase activity"/>
    <property type="evidence" value="ECO:0007669"/>
    <property type="project" value="InterPro"/>
</dbReference>
<dbReference type="Pfam" id="PF13692">
    <property type="entry name" value="Glyco_trans_1_4"/>
    <property type="match status" value="1"/>
</dbReference>
<evidence type="ECO:0000256" key="5">
    <source>
        <dbReference type="ARBA" id="ARBA00023235"/>
    </source>
</evidence>
<evidence type="ECO:0000313" key="8">
    <source>
        <dbReference type="Proteomes" id="UP000198793"/>
    </source>
</evidence>
<evidence type="ECO:0000256" key="1">
    <source>
        <dbReference type="ARBA" id="ARBA00001974"/>
    </source>
</evidence>
<dbReference type="InterPro" id="IPR015899">
    <property type="entry name" value="UDP-GalPyranose_mutase_C"/>
</dbReference>
<accession>A0A1H0HRI4</accession>
<dbReference type="AlphaFoldDB" id="A0A1H0HRI4"/>
<dbReference type="Gene3D" id="3.40.50.2000">
    <property type="entry name" value="Glycogen Phosphorylase B"/>
    <property type="match status" value="1"/>
</dbReference>
<comment type="cofactor">
    <cofactor evidence="1">
        <name>FAD</name>
        <dbReference type="ChEBI" id="CHEBI:57692"/>
    </cofactor>
</comment>
<dbReference type="PANTHER" id="PTHR21197">
    <property type="entry name" value="UDP-GALACTOPYRANOSE MUTASE"/>
    <property type="match status" value="1"/>
</dbReference>
<dbReference type="EMBL" id="FNIT01000004">
    <property type="protein sequence ID" value="SDO21815.1"/>
    <property type="molecule type" value="Genomic_DNA"/>
</dbReference>
<evidence type="ECO:0000256" key="2">
    <source>
        <dbReference type="ARBA" id="ARBA00009321"/>
    </source>
</evidence>
<evidence type="ECO:0000256" key="4">
    <source>
        <dbReference type="ARBA" id="ARBA00022827"/>
    </source>
</evidence>
<dbReference type="GO" id="GO:0005829">
    <property type="term" value="C:cytosol"/>
    <property type="evidence" value="ECO:0007669"/>
    <property type="project" value="TreeGrafter"/>
</dbReference>
<evidence type="ECO:0000256" key="3">
    <source>
        <dbReference type="ARBA" id="ARBA00022630"/>
    </source>
</evidence>
<reference evidence="7 8" key="1">
    <citation type="submission" date="2016-10" db="EMBL/GenBank/DDBJ databases">
        <authorList>
            <person name="de Groot N.N."/>
        </authorList>
    </citation>
    <scope>NUCLEOTIDE SEQUENCE [LARGE SCALE GENOMIC DNA]</scope>
    <source>
        <strain evidence="8">L7-484,KACC 16230,DSM 25025</strain>
    </source>
</reference>
<organism evidence="7 8">
    <name type="scientific">Aureimonas jatrophae</name>
    <dbReference type="NCBI Taxonomy" id="1166073"/>
    <lineage>
        <taxon>Bacteria</taxon>
        <taxon>Pseudomonadati</taxon>
        <taxon>Pseudomonadota</taxon>
        <taxon>Alphaproteobacteria</taxon>
        <taxon>Hyphomicrobiales</taxon>
        <taxon>Aurantimonadaceae</taxon>
        <taxon>Aureimonas</taxon>
    </lineage>
</organism>
<protein>
    <submittedName>
        <fullName evidence="7">UDP-galactopyranose mutase</fullName>
    </submittedName>
</protein>
<dbReference type="STRING" id="1166073.SAMN05192530_104246"/>
<dbReference type="Proteomes" id="UP000198793">
    <property type="component" value="Unassembled WGS sequence"/>
</dbReference>